<dbReference type="SUPFAM" id="SSF51569">
    <property type="entry name" value="Aldolase"/>
    <property type="match status" value="1"/>
</dbReference>
<dbReference type="PANTHER" id="PTHR42966:SF3">
    <property type="entry name" value="BLR5971 PROTEIN"/>
    <property type="match status" value="1"/>
</dbReference>
<protein>
    <submittedName>
        <fullName evidence="5">N-acetylneuraminate synthase</fullName>
        <ecNumber evidence="5">2.5.1.56</ecNumber>
    </submittedName>
</protein>
<dbReference type="RefSeq" id="WP_008304232.1">
    <property type="nucleotide sequence ID" value="NZ_BAEK01000038.1"/>
</dbReference>
<feature type="domain" description="CBS" evidence="4">
    <location>
        <begin position="3"/>
        <end position="61"/>
    </location>
</feature>
<feature type="domain" description="AFP-like" evidence="3">
    <location>
        <begin position="405"/>
        <end position="463"/>
    </location>
</feature>
<dbReference type="InterPro" id="IPR013974">
    <property type="entry name" value="SAF"/>
</dbReference>
<comment type="caution">
    <text evidence="5">The sequence shown here is derived from an EMBL/GenBank/DDBJ whole genome shotgun (WGS) entry which is preliminary data.</text>
</comment>
<dbReference type="InterPro" id="IPR013785">
    <property type="entry name" value="Aldolase_TIM"/>
</dbReference>
<dbReference type="Proteomes" id="UP000008372">
    <property type="component" value="Unassembled WGS sequence"/>
</dbReference>
<gene>
    <name evidence="5" type="primary">neuB</name>
    <name evidence="5" type="ORF">GAGA_2629</name>
</gene>
<reference evidence="5 6" key="1">
    <citation type="journal article" date="2014" name="Environ. Microbiol.">
        <title>Comparative genomics of the marine bacterial genus Glaciecola reveals the high degree of genomic diversity and genomic characteristic for cold adaptation.</title>
        <authorList>
            <person name="Qin Q.L."/>
            <person name="Xie B.B."/>
            <person name="Yu Y."/>
            <person name="Shu Y.L."/>
            <person name="Rong J.C."/>
            <person name="Zhang Y.J."/>
            <person name="Zhao D.L."/>
            <person name="Chen X.L."/>
            <person name="Zhang X.Y."/>
            <person name="Chen B."/>
            <person name="Zhou B.C."/>
            <person name="Zhang Y.Z."/>
        </authorList>
    </citation>
    <scope>NUCLEOTIDE SEQUENCE [LARGE SCALE GENOMIC DNA]</scope>
    <source>
        <strain evidence="5 6">NO2</strain>
    </source>
</reference>
<dbReference type="PROSITE" id="PS51371">
    <property type="entry name" value="CBS"/>
    <property type="match status" value="1"/>
</dbReference>
<dbReference type="Gene3D" id="3.90.1210.10">
    <property type="entry name" value="Antifreeze-like/N-acetylneuraminic acid synthase C-terminal domain"/>
    <property type="match status" value="1"/>
</dbReference>
<evidence type="ECO:0000313" key="6">
    <source>
        <dbReference type="Proteomes" id="UP000008372"/>
    </source>
</evidence>
<dbReference type="Gene3D" id="3.20.20.150">
    <property type="entry name" value="Divalent-metal-dependent TIM barrel enzymes"/>
    <property type="match status" value="1"/>
</dbReference>
<keyword evidence="5" id="KW-0808">Transferase</keyword>
<dbReference type="Pfam" id="PF00571">
    <property type="entry name" value="CBS"/>
    <property type="match status" value="1"/>
</dbReference>
<organism evidence="5 6">
    <name type="scientific">Paraglaciecola agarilytica NO2</name>
    <dbReference type="NCBI Taxonomy" id="1125747"/>
    <lineage>
        <taxon>Bacteria</taxon>
        <taxon>Pseudomonadati</taxon>
        <taxon>Pseudomonadota</taxon>
        <taxon>Gammaproteobacteria</taxon>
        <taxon>Alteromonadales</taxon>
        <taxon>Alteromonadaceae</taxon>
        <taxon>Paraglaciecola</taxon>
    </lineage>
</organism>
<dbReference type="InterPro" id="IPR051690">
    <property type="entry name" value="PseI-like"/>
</dbReference>
<evidence type="ECO:0000313" key="5">
    <source>
        <dbReference type="EMBL" id="GAC05473.1"/>
    </source>
</evidence>
<dbReference type="Pfam" id="PF08666">
    <property type="entry name" value="SAF"/>
    <property type="match status" value="1"/>
</dbReference>
<dbReference type="CDD" id="cd11615">
    <property type="entry name" value="SAF_NeuB_like"/>
    <property type="match status" value="1"/>
</dbReference>
<dbReference type="SUPFAM" id="SSF51269">
    <property type="entry name" value="AFP III-like domain"/>
    <property type="match status" value="1"/>
</dbReference>
<dbReference type="InterPro" id="IPR013022">
    <property type="entry name" value="Xyl_isomerase-like_TIM-brl"/>
</dbReference>
<dbReference type="Pfam" id="PF01261">
    <property type="entry name" value="AP_endonuc_2"/>
    <property type="match status" value="1"/>
</dbReference>
<accession>A0ABQ0I878</accession>
<dbReference type="InterPro" id="IPR006190">
    <property type="entry name" value="SAF_AFP_Neu5Ac"/>
</dbReference>
<evidence type="ECO:0000256" key="2">
    <source>
        <dbReference type="PROSITE-ProRule" id="PRU00703"/>
    </source>
</evidence>
<evidence type="ECO:0000259" key="3">
    <source>
        <dbReference type="PROSITE" id="PS50844"/>
    </source>
</evidence>
<evidence type="ECO:0000256" key="1">
    <source>
        <dbReference type="ARBA" id="ARBA00023122"/>
    </source>
</evidence>
<keyword evidence="1 2" id="KW-0129">CBS domain</keyword>
<dbReference type="InterPro" id="IPR036237">
    <property type="entry name" value="Xyl_isomerase-like_sf"/>
</dbReference>
<dbReference type="EC" id="2.5.1.56" evidence="5"/>
<dbReference type="InterPro" id="IPR000644">
    <property type="entry name" value="CBS_dom"/>
</dbReference>
<name>A0ABQ0I878_9ALTE</name>
<dbReference type="InterPro" id="IPR013132">
    <property type="entry name" value="PseI/NeuA/B-like_N"/>
</dbReference>
<dbReference type="InterPro" id="IPR057736">
    <property type="entry name" value="SAF_PseI/NeuA/NeuB"/>
</dbReference>
<proteinExistence type="predicted"/>
<dbReference type="InterPro" id="IPR036732">
    <property type="entry name" value="AFP_Neu5c_C_sf"/>
</dbReference>
<dbReference type="SMART" id="SM00858">
    <property type="entry name" value="SAF"/>
    <property type="match status" value="1"/>
</dbReference>
<dbReference type="EMBL" id="BAEK01000038">
    <property type="protein sequence ID" value="GAC05473.1"/>
    <property type="molecule type" value="Genomic_DNA"/>
</dbReference>
<dbReference type="Gene3D" id="3.20.20.70">
    <property type="entry name" value="Aldolase class I"/>
    <property type="match status" value="1"/>
</dbReference>
<keyword evidence="6" id="KW-1185">Reference proteome</keyword>
<dbReference type="InterPro" id="IPR046342">
    <property type="entry name" value="CBS_dom_sf"/>
</dbReference>
<dbReference type="GO" id="GO:0050462">
    <property type="term" value="F:N-acetylneuraminate synthase activity"/>
    <property type="evidence" value="ECO:0007669"/>
    <property type="project" value="UniProtKB-EC"/>
</dbReference>
<evidence type="ECO:0000259" key="4">
    <source>
        <dbReference type="PROSITE" id="PS51371"/>
    </source>
</evidence>
<dbReference type="PROSITE" id="PS50844">
    <property type="entry name" value="AFP_LIKE"/>
    <property type="match status" value="1"/>
</dbReference>
<dbReference type="Gene3D" id="3.10.580.10">
    <property type="entry name" value="CBS-domain"/>
    <property type="match status" value="1"/>
</dbReference>
<dbReference type="PANTHER" id="PTHR42966">
    <property type="entry name" value="N-ACETYLNEURAMINATE SYNTHASE"/>
    <property type="match status" value="1"/>
</dbReference>
<dbReference type="SUPFAM" id="SSF54631">
    <property type="entry name" value="CBS-domain pair"/>
    <property type="match status" value="1"/>
</dbReference>
<dbReference type="SUPFAM" id="SSF51658">
    <property type="entry name" value="Xylose isomerase-like"/>
    <property type="match status" value="1"/>
</dbReference>
<dbReference type="Pfam" id="PF03102">
    <property type="entry name" value="NeuB"/>
    <property type="match status" value="1"/>
</dbReference>
<sequence length="753" mass="84836">MIVDKDLAKYIVETQVTLSDALVKLNENKLQILFVVDSQRKLKGAFTDGDFRRWVLNQKNINIQLPVAQAMNKNCQSVFEDVEHNIVIEHLNEKVRYLPIVDNNAKLIAIASRQPEMITIEGRIIGPDSACYVIAEIGNNHNGSLQAAKDMVDASINAGASAVKFQMRDLSSLYVNSGDAHDVKEDLGSQYVLDLLSRFQLSDSDFGEIFEYCRQHSITPLCTPFDRESADKLMALNISAFKVASADLTNHDFLRYLSGKNLPLIVSTGMASEQEIQDASVVLNAEGARFVLLHCNSTYPAPFKDINLNYMGRLSQYSQGFIGYSGHERGYAIPIAAVARGAKVIEKHFTLDRQQEGNDHKVSLLPDEFKEMVTAIRQVEAAMGSNLPRKISQGEMMNRESLGKSVIADVSIAKGEKITRKMLAVKSPGKGLAPYYLDKLIGMQANRDIDKNDFFYHSDYSNLPKVAARHFDLPQDFGIPVRYHDMQLITQSNLTVVEFHLSYKDLLVDPSEYVNKNSQMRLVVHAPELFESDHVLDLASDEAPYRALSIKHLNKVLNLARELSPFYPRTRRVPVVVNAGGFSQNDFLSQEHRQQKYSVLGQSLTQLDLSGIDLLIQSMPPFPWHFGGQRYHNLFICPQEIYSFCQEHQVNVCLDVSHSWLACNQFGYTIEDFFLKLGPFIKHLHIADAAGVDDEGLQVGEGEMSMILIFELMKKHCAQATWIPEIWQGHKNQGEGFWVAFSRLEQQLAHTSN</sequence>